<dbReference type="AlphaFoldDB" id="A0A1G7H970"/>
<gene>
    <name evidence="3" type="ORF">SAMN04488542_10462</name>
</gene>
<sequence>MSSSGSGGLIDITKEQLNNINKLSKMMNQVQKTTVQIEQVNVFSKMSKDLEGTGITAAKVEKKLTSLQLMAGAVAARAMKKGSEAGKGLKSQASSGLKVMGKPFKALWEKNQARKAAAAKKKADDAMAASLGFPVGKNAPKVGRIKRLQNIVGDKPIELSDDNKEKLSSVASTAGSMLLAIKDSSIEAAKAFSSAFGVLRSTSGASEEAMSKLSQSFRTVGGQVPESLDVVAKTMGTLSRETSLTGTDLERLTKVMLDASRLTGSDSAVAAESAAKAMSTWGIAATDGEAMLEQFFAVSRAGKVNMGDLMKQMAQFGEPLKEMGIGFDQSMVLLAKWQKEGINPVEELLKKKLPDGGIAEIAGNVRNAHDATMAAAYATEFFGDKVTGEMVTALRGGKVEFDGILGAMNQSKNGIISQTQSLQSFGDQWSTLQNRITIAMAPLGEALLPLANALVSVIEVLAEHSGIILITLGTVAAFLLTVFAPALMATAVAAWATVAPFAPIIAAALLLGVVVGGVAYLIKKHMDFILGCINSVKDGFNSFLESVGLADGAKATIEMDTTAASEQLTSNGGPPPAKYHGMDYVPYDGMMARLHKGERIMTASENREFSQGGGGGSISITGNTFNVRQESDIDAIARALAREIKVAGGLMA</sequence>
<reference evidence="3 4" key="1">
    <citation type="submission" date="2016-10" db="EMBL/GenBank/DDBJ databases">
        <authorList>
            <person name="de Groot N.N."/>
        </authorList>
    </citation>
    <scope>NUCLEOTIDE SEQUENCE [LARGE SCALE GENOMIC DNA]</scope>
    <source>
        <strain evidence="3 4">DSM 28129</strain>
    </source>
</reference>
<feature type="domain" description="Phage tail tape measure protein" evidence="2">
    <location>
        <begin position="216"/>
        <end position="343"/>
    </location>
</feature>
<dbReference type="STRING" id="670482.SAMN04488542_10462"/>
<dbReference type="OrthoDB" id="90760at2"/>
<accession>A0A1G7H970</accession>
<evidence type="ECO:0000313" key="4">
    <source>
        <dbReference type="Proteomes" id="UP000198972"/>
    </source>
</evidence>
<protein>
    <submittedName>
        <fullName evidence="3">Phage tail tape measure protein, TP901 family, core region</fullName>
    </submittedName>
</protein>
<proteinExistence type="predicted"/>
<keyword evidence="1" id="KW-0472">Membrane</keyword>
<evidence type="ECO:0000256" key="1">
    <source>
        <dbReference type="SAM" id="Phobius"/>
    </source>
</evidence>
<evidence type="ECO:0000313" key="3">
    <source>
        <dbReference type="EMBL" id="SDE96968.1"/>
    </source>
</evidence>
<name>A0A1G7H970_9BACL</name>
<keyword evidence="1" id="KW-1133">Transmembrane helix</keyword>
<dbReference type="RefSeq" id="WP_091227419.1">
    <property type="nucleotide sequence ID" value="NZ_FNBG01000004.1"/>
</dbReference>
<evidence type="ECO:0000259" key="2">
    <source>
        <dbReference type="Pfam" id="PF10145"/>
    </source>
</evidence>
<dbReference type="NCBIfam" id="TIGR01760">
    <property type="entry name" value="tape_meas_TP901"/>
    <property type="match status" value="1"/>
</dbReference>
<organism evidence="3 4">
    <name type="scientific">Fontibacillus panacisegetis</name>
    <dbReference type="NCBI Taxonomy" id="670482"/>
    <lineage>
        <taxon>Bacteria</taxon>
        <taxon>Bacillati</taxon>
        <taxon>Bacillota</taxon>
        <taxon>Bacilli</taxon>
        <taxon>Bacillales</taxon>
        <taxon>Paenibacillaceae</taxon>
        <taxon>Fontibacillus</taxon>
    </lineage>
</organism>
<feature type="transmembrane region" description="Helical" evidence="1">
    <location>
        <begin position="436"/>
        <end position="455"/>
    </location>
</feature>
<dbReference type="Pfam" id="PF10145">
    <property type="entry name" value="PhageMin_Tail"/>
    <property type="match status" value="1"/>
</dbReference>
<keyword evidence="1" id="KW-0812">Transmembrane</keyword>
<dbReference type="Proteomes" id="UP000198972">
    <property type="component" value="Unassembled WGS sequence"/>
</dbReference>
<feature type="transmembrane region" description="Helical" evidence="1">
    <location>
        <begin position="467"/>
        <end position="495"/>
    </location>
</feature>
<feature type="transmembrane region" description="Helical" evidence="1">
    <location>
        <begin position="501"/>
        <end position="522"/>
    </location>
</feature>
<dbReference type="InterPro" id="IPR010090">
    <property type="entry name" value="Phage_tape_meas"/>
</dbReference>
<keyword evidence="4" id="KW-1185">Reference proteome</keyword>
<dbReference type="EMBL" id="FNBG01000004">
    <property type="protein sequence ID" value="SDE96968.1"/>
    <property type="molecule type" value="Genomic_DNA"/>
</dbReference>